<protein>
    <submittedName>
        <fullName evidence="2">Gliding motility-associated C-terminal domain-containing protein</fullName>
    </submittedName>
</protein>
<evidence type="ECO:0000313" key="2">
    <source>
        <dbReference type="EMBL" id="NHF59049.1"/>
    </source>
</evidence>
<keyword evidence="1" id="KW-0732">Signal</keyword>
<dbReference type="InterPro" id="IPR013783">
    <property type="entry name" value="Ig-like_fold"/>
</dbReference>
<dbReference type="PROSITE" id="PS51257">
    <property type="entry name" value="PROKAR_LIPOPROTEIN"/>
    <property type="match status" value="1"/>
</dbReference>
<gene>
    <name evidence="2" type="ORF">FK220_006845</name>
</gene>
<sequence>MKTKLFPHLRFLALTFLLFGACEASAQIIIQAPEPAPNPNFGGSPWTQICAGIGGFNQYYATVDFTGSTNNDNEWILELSDASGSFASPIELARESDNTTVQDTGFEFSIPTDTRGSGYKLRVRSTSPAKIGTESGTYNMYYMDQTTSFNISPNGDGSTGDVCSTTPINLTVDNIPNANTYQYIWYRSGSLLSETSETVLADQSGVYQAYVDYGSCTGSSNAFSNSVMVTIGSAGAGISIVPPAKTALCAGDVETLQIDTTDPSWNYQWYQNGTAITGATNPSYNVDANTPGFEGNYEVEISATGICNERSAAVTITNAANFTVTRDNPANIVVLPSQPETLSVSTTALSPSYQWYRNGSALSGETNNTLAITQDGTYYAAVTQNGGACSSTTNSETTTAVVPAAFEVVIGYQGTYSQCVSTSGVLEVTTINADDGAGNLTDVTASLIDAFGYQWKKDGVDVAGATAKTISLTSTAENGSYSVDAVLNTYNDTSNSLSVQLLTNETVSITSTSTVYCNSTDTITVSTSSDLSSDAFSWERDGTSINTTDFALNVNEPGTYRLVIDKNGCDLISNEISISPLNADLIQLDVDGDVVFPEGSSRTVTASGGTSYQWFDADNNLVSNGDSMTFTEEGDYVLIANIDNCEVSRQLRAVYLELFNIPNVITPNGDGANDQWVIPNSYSNKSDVNVIIYDDKGTELMNVMGYQNNWPESSMSFPKQNMVFYYVVKNATETLKQGTITVIR</sequence>
<evidence type="ECO:0000256" key="1">
    <source>
        <dbReference type="SAM" id="SignalP"/>
    </source>
</evidence>
<reference evidence="2" key="1">
    <citation type="submission" date="2019-07" db="EMBL/GenBank/DDBJ databases">
        <authorList>
            <person name="De-Chao Zhang Q."/>
        </authorList>
    </citation>
    <scope>NUCLEOTIDE SEQUENCE</scope>
    <source>
        <strain evidence="2">TP-CH-4</strain>
    </source>
</reference>
<dbReference type="Pfam" id="PF13585">
    <property type="entry name" value="CHU_C"/>
    <property type="match status" value="1"/>
</dbReference>
<evidence type="ECO:0000313" key="3">
    <source>
        <dbReference type="Proteomes" id="UP000707206"/>
    </source>
</evidence>
<feature type="chain" id="PRO_5037240753" evidence="1">
    <location>
        <begin position="27"/>
        <end position="744"/>
    </location>
</feature>
<dbReference type="RefSeq" id="WP_152573503.1">
    <property type="nucleotide sequence ID" value="NZ_VIKU02000001.1"/>
</dbReference>
<dbReference type="Proteomes" id="UP000707206">
    <property type="component" value="Unassembled WGS sequence"/>
</dbReference>
<comment type="caution">
    <text evidence="2">The sequence shown here is derived from an EMBL/GenBank/DDBJ whole genome shotgun (WGS) entry which is preliminary data.</text>
</comment>
<reference evidence="2" key="2">
    <citation type="submission" date="2020-03" db="EMBL/GenBank/DDBJ databases">
        <title>Flavobacteriaceae bacterium strain TP-CH-4, a member of the family Flavobacteriaceae isolated from a deep-sea seamount.</title>
        <authorList>
            <person name="Zhang D.-C."/>
        </authorList>
    </citation>
    <scope>NUCLEOTIDE SEQUENCE</scope>
    <source>
        <strain evidence="2">TP-CH-4</strain>
    </source>
</reference>
<dbReference type="AlphaFoldDB" id="A0A967AS06"/>
<feature type="signal peptide" evidence="1">
    <location>
        <begin position="1"/>
        <end position="26"/>
    </location>
</feature>
<name>A0A967AS06_9FLAO</name>
<keyword evidence="3" id="KW-1185">Reference proteome</keyword>
<dbReference type="Gene3D" id="2.60.40.10">
    <property type="entry name" value="Immunoglobulins"/>
    <property type="match status" value="2"/>
</dbReference>
<dbReference type="EMBL" id="VIKU02000001">
    <property type="protein sequence ID" value="NHF59049.1"/>
    <property type="molecule type" value="Genomic_DNA"/>
</dbReference>
<accession>A0A967AS06</accession>
<organism evidence="2 3">
    <name type="scientific">Pelagihabitans pacificus</name>
    <dbReference type="NCBI Taxonomy" id="2696054"/>
    <lineage>
        <taxon>Bacteria</taxon>
        <taxon>Pseudomonadati</taxon>
        <taxon>Bacteroidota</taxon>
        <taxon>Flavobacteriia</taxon>
        <taxon>Flavobacteriales</taxon>
        <taxon>Flavobacteriaceae</taxon>
        <taxon>Pelagihabitans</taxon>
    </lineage>
</organism>
<proteinExistence type="predicted"/>